<protein>
    <submittedName>
        <fullName evidence="1">Uncharacterized protein</fullName>
    </submittedName>
</protein>
<proteinExistence type="predicted"/>
<gene>
    <name evidence="1" type="ORF">MENTE1834_LOCUS23627</name>
</gene>
<keyword evidence="2" id="KW-1185">Reference proteome</keyword>
<dbReference type="EMBL" id="CAVMJV010000031">
    <property type="protein sequence ID" value="CAK5076752.1"/>
    <property type="molecule type" value="Genomic_DNA"/>
</dbReference>
<accession>A0ACB0ZCN6</accession>
<evidence type="ECO:0000313" key="2">
    <source>
        <dbReference type="Proteomes" id="UP001497535"/>
    </source>
</evidence>
<reference evidence="1" key="1">
    <citation type="submission" date="2023-11" db="EMBL/GenBank/DDBJ databases">
        <authorList>
            <person name="Poullet M."/>
        </authorList>
    </citation>
    <scope>NUCLEOTIDE SEQUENCE</scope>
    <source>
        <strain evidence="1">E1834</strain>
    </source>
</reference>
<evidence type="ECO:0000313" key="1">
    <source>
        <dbReference type="EMBL" id="CAK5076752.1"/>
    </source>
</evidence>
<comment type="caution">
    <text evidence="1">The sequence shown here is derived from an EMBL/GenBank/DDBJ whole genome shotgun (WGS) entry which is preliminary data.</text>
</comment>
<dbReference type="Proteomes" id="UP001497535">
    <property type="component" value="Unassembled WGS sequence"/>
</dbReference>
<organism evidence="1 2">
    <name type="scientific">Meloidogyne enterolobii</name>
    <name type="common">Root-knot nematode worm</name>
    <name type="synonym">Meloidogyne mayaguensis</name>
    <dbReference type="NCBI Taxonomy" id="390850"/>
    <lineage>
        <taxon>Eukaryota</taxon>
        <taxon>Metazoa</taxon>
        <taxon>Ecdysozoa</taxon>
        <taxon>Nematoda</taxon>
        <taxon>Chromadorea</taxon>
        <taxon>Rhabditida</taxon>
        <taxon>Tylenchina</taxon>
        <taxon>Tylenchomorpha</taxon>
        <taxon>Tylenchoidea</taxon>
        <taxon>Meloidogynidae</taxon>
        <taxon>Meloidogyninae</taxon>
        <taxon>Meloidogyne</taxon>
    </lineage>
</organism>
<sequence>MSLRRLNRIAFQVVLEMIQRFKTANTLNNFGKVGLKILKHNRFTLRRTVLRGFRVIARQPAQLWRPFASLHFRHQQQLNQRLNGFNFIKDNKPKRDILHLVRNLFGTNARYNRGLSSTEMPNNLDAYEIGKYIASGCNGAVFQLRLKQELASNNNIDESQFDHPYKASYILTYISLYPLALKVLFIDGLTQERFIWKEMASELIPLVRLPKTVFDGKFARIKTISRSHPNIIKMYTAFTDKFSALPEAEKILINKLQNRRFNLQNCLEDFNEAKTLYVVMKRYRMTLQTYLKSHKRNYLQARIMFGQLMEAIVFLHKNTICHRDMKSDNILLDFDFEDEVPHLVLSDFGSALSNGEWILHSSSDGEFSDLGGNLALRAPEIRRIRPGLNSWVDYEMADTWAAGTLAFEIFTRRNPFYAVLSSATYKESDLPPLPTRLINPIKQVIHQMLCIDPKKRPKPEIGANIVAISLFGMKIGKILDEFSNKIESAINSIVQLYASETILARFLNPKTISNAELQLRATFLSRMDFEELHTALNYYIENREGGIQGEEIPSKLISNEVYSSFINQEAFSSAITK</sequence>
<name>A0ACB0ZCN6_MELEN</name>